<evidence type="ECO:0000313" key="10">
    <source>
        <dbReference type="Proteomes" id="UP000027446"/>
    </source>
</evidence>
<keyword evidence="10" id="KW-1185">Reference proteome</keyword>
<dbReference type="PANTHER" id="PTHR30001:SF1">
    <property type="entry name" value="RIBONUCLEASE E_G-LIKE PROTEIN, CHLOROPLASTIC"/>
    <property type="match status" value="1"/>
</dbReference>
<dbReference type="OrthoDB" id="9804278at2"/>
<keyword evidence="7" id="KW-0694">RNA-binding</keyword>
<dbReference type="Proteomes" id="UP000027446">
    <property type="component" value="Unassembled WGS sequence"/>
</dbReference>
<dbReference type="AlphaFoldDB" id="A0A069E8J7"/>
<dbReference type="GO" id="GO:0004519">
    <property type="term" value="F:endonuclease activity"/>
    <property type="evidence" value="ECO:0007669"/>
    <property type="project" value="UniProtKB-KW"/>
</dbReference>
<dbReference type="Pfam" id="PF10150">
    <property type="entry name" value="RNase_E_G"/>
    <property type="match status" value="1"/>
</dbReference>
<dbReference type="STRING" id="1280949.HAD_12030"/>
<evidence type="ECO:0000259" key="8">
    <source>
        <dbReference type="Pfam" id="PF10150"/>
    </source>
</evidence>
<evidence type="ECO:0000256" key="7">
    <source>
        <dbReference type="ARBA" id="ARBA00022884"/>
    </source>
</evidence>
<dbReference type="GO" id="GO:0004540">
    <property type="term" value="F:RNA nuclease activity"/>
    <property type="evidence" value="ECO:0007669"/>
    <property type="project" value="InterPro"/>
</dbReference>
<evidence type="ECO:0000256" key="1">
    <source>
        <dbReference type="ARBA" id="ARBA00001946"/>
    </source>
</evidence>
<dbReference type="GO" id="GO:0005737">
    <property type="term" value="C:cytoplasm"/>
    <property type="evidence" value="ECO:0007669"/>
    <property type="project" value="TreeGrafter"/>
</dbReference>
<evidence type="ECO:0000256" key="3">
    <source>
        <dbReference type="ARBA" id="ARBA00022723"/>
    </source>
</evidence>
<comment type="cofactor">
    <cofactor evidence="1">
        <name>Mg(2+)</name>
        <dbReference type="ChEBI" id="CHEBI:18420"/>
    </cofactor>
</comment>
<dbReference type="InterPro" id="IPR004659">
    <property type="entry name" value="RNase_E/G"/>
</dbReference>
<evidence type="ECO:0000313" key="9">
    <source>
        <dbReference type="EMBL" id="KCZ86414.1"/>
    </source>
</evidence>
<dbReference type="GO" id="GO:0003723">
    <property type="term" value="F:RNA binding"/>
    <property type="evidence" value="ECO:0007669"/>
    <property type="project" value="UniProtKB-KW"/>
</dbReference>
<gene>
    <name evidence="9" type="ORF">HAD_12030</name>
</gene>
<evidence type="ECO:0000256" key="6">
    <source>
        <dbReference type="ARBA" id="ARBA00022842"/>
    </source>
</evidence>
<keyword evidence="6" id="KW-0460">Magnesium</keyword>
<dbReference type="eggNOG" id="COG1530">
    <property type="taxonomic scope" value="Bacteria"/>
</dbReference>
<keyword evidence="3" id="KW-0479">Metal-binding</keyword>
<dbReference type="PANTHER" id="PTHR30001">
    <property type="entry name" value="RIBONUCLEASE"/>
    <property type="match status" value="1"/>
</dbReference>
<name>A0A069E8J7_9PROT</name>
<evidence type="ECO:0000256" key="2">
    <source>
        <dbReference type="ARBA" id="ARBA00022722"/>
    </source>
</evidence>
<dbReference type="GO" id="GO:0046872">
    <property type="term" value="F:metal ion binding"/>
    <property type="evidence" value="ECO:0007669"/>
    <property type="project" value="UniProtKB-KW"/>
</dbReference>
<dbReference type="RefSeq" id="WP_035571306.1">
    <property type="nucleotide sequence ID" value="NZ_ARYH01000001.1"/>
</dbReference>
<comment type="caution">
    <text evidence="9">The sequence shown here is derived from an EMBL/GenBank/DDBJ whole genome shotgun (WGS) entry which is preliminary data.</text>
</comment>
<sequence length="343" mass="37450">MPAARILQEVCAAETREVALDELDRPLAVRLTRLTEDRPVRIGQQVTGRLHTISLGQGGGFVNLDDHGGEAFLRLQEGHGLTEGQSLDLRIAAEPREGSKLARVALAGKAPASGVSDLWDAPEVMQVDPGDPTVAMAFDMAISETVNLPGGGNITLERTRALVAVDVDTSGRTETGRAATRALKVNLDAAAELARQIRLRNLGGIIVMDCVSPLNREAGKQVRDRFNTVFRQISSQRVRALLPSDLGLLEASVEWAETPIAERLLDPSGAKSSRTICFDGFRLLEQEARARRMDRLCLDLPRPALDWLNRDGQLLRQSLAQKYGDRFTYDSTDPKSPVVFTVP</sequence>
<dbReference type="PATRIC" id="fig|1280949.3.peg.2462"/>
<dbReference type="GO" id="GO:0016787">
    <property type="term" value="F:hydrolase activity"/>
    <property type="evidence" value="ECO:0007669"/>
    <property type="project" value="UniProtKB-KW"/>
</dbReference>
<proteinExistence type="predicted"/>
<dbReference type="EMBL" id="ARYH01000001">
    <property type="protein sequence ID" value="KCZ86414.1"/>
    <property type="molecule type" value="Genomic_DNA"/>
</dbReference>
<dbReference type="GO" id="GO:0006364">
    <property type="term" value="P:rRNA processing"/>
    <property type="evidence" value="ECO:0007669"/>
    <property type="project" value="TreeGrafter"/>
</dbReference>
<reference evidence="9 10" key="1">
    <citation type="journal article" date="2014" name="Antonie Van Leeuwenhoek">
        <title>Hyphomonas beringensis sp. nov. and Hyphomonas chukchiensis sp. nov., isolated from surface seawater of the Bering Sea and Chukchi Sea.</title>
        <authorList>
            <person name="Li C."/>
            <person name="Lai Q."/>
            <person name="Li G."/>
            <person name="Dong C."/>
            <person name="Wang J."/>
            <person name="Liao Y."/>
            <person name="Shao Z."/>
        </authorList>
    </citation>
    <scope>NUCLEOTIDE SEQUENCE [LARGE SCALE GENOMIC DNA]</scope>
    <source>
        <strain evidence="9 10">MHS-3</strain>
    </source>
</reference>
<feature type="domain" description="RNA-binding protein AU-1/Ribonuclease E/G" evidence="8">
    <location>
        <begin position="136"/>
        <end position="251"/>
    </location>
</feature>
<keyword evidence="4" id="KW-0255">Endonuclease</keyword>
<organism evidence="9 10">
    <name type="scientific">Hyphomonas adhaerens MHS-3</name>
    <dbReference type="NCBI Taxonomy" id="1280949"/>
    <lineage>
        <taxon>Bacteria</taxon>
        <taxon>Pseudomonadati</taxon>
        <taxon>Pseudomonadota</taxon>
        <taxon>Alphaproteobacteria</taxon>
        <taxon>Hyphomonadales</taxon>
        <taxon>Hyphomonadaceae</taxon>
        <taxon>Hyphomonas</taxon>
    </lineage>
</organism>
<evidence type="ECO:0000256" key="4">
    <source>
        <dbReference type="ARBA" id="ARBA00022759"/>
    </source>
</evidence>
<evidence type="ECO:0000256" key="5">
    <source>
        <dbReference type="ARBA" id="ARBA00022801"/>
    </source>
</evidence>
<accession>A0A069E8J7</accession>
<protein>
    <recommendedName>
        <fullName evidence="8">RNA-binding protein AU-1/Ribonuclease E/G domain-containing protein</fullName>
    </recommendedName>
</protein>
<dbReference type="InterPro" id="IPR019307">
    <property type="entry name" value="RNA-bd_AU-1/RNase_E/G"/>
</dbReference>
<keyword evidence="5" id="KW-0378">Hydrolase</keyword>
<keyword evidence="2" id="KW-0540">Nuclease</keyword>